<sequence>MGNVTYDFTGEVVLVTGAARGMGREIAVSFARAGAQVAVNDVDAQVEHVPYATGTVEELAQTVADIEAQGAEALEVRGDLRREADVERMVAATIERFGRLDVLVNNAGVYSCGPVTELTEERWDVVVDTVLKAPFLCSKHAARHMIERGGGGRIVTISSTSALVGIPDQVNYQSAKHGVVGQIRTLALELAPHGVTVNTICPTAVADTAMLDHVIDLGPEYFGKVNALCGASTVFPGLDCIETRDVSHAVRWLASDAARYVTGVVLPVDGGFSCK</sequence>
<dbReference type="EC" id="1.-.-.-" evidence="4"/>
<keyword evidence="5" id="KW-1185">Reference proteome</keyword>
<dbReference type="SUPFAM" id="SSF51735">
    <property type="entry name" value="NAD(P)-binding Rossmann-fold domains"/>
    <property type="match status" value="1"/>
</dbReference>
<dbReference type="PRINTS" id="PR00081">
    <property type="entry name" value="GDHRDH"/>
</dbReference>
<evidence type="ECO:0000256" key="2">
    <source>
        <dbReference type="ARBA" id="ARBA00023002"/>
    </source>
</evidence>
<dbReference type="CDD" id="cd05233">
    <property type="entry name" value="SDR_c"/>
    <property type="match status" value="1"/>
</dbReference>
<organism evidence="4 5">
    <name type="scientific">Capillimicrobium parvum</name>
    <dbReference type="NCBI Taxonomy" id="2884022"/>
    <lineage>
        <taxon>Bacteria</taxon>
        <taxon>Bacillati</taxon>
        <taxon>Actinomycetota</taxon>
        <taxon>Thermoleophilia</taxon>
        <taxon>Solirubrobacterales</taxon>
        <taxon>Capillimicrobiaceae</taxon>
        <taxon>Capillimicrobium</taxon>
    </lineage>
</organism>
<protein>
    <submittedName>
        <fullName evidence="4">Oxidoreductase</fullName>
        <ecNumber evidence="4">1.-.-.-</ecNumber>
    </submittedName>
</protein>
<dbReference type="InterPro" id="IPR057326">
    <property type="entry name" value="KR_dom"/>
</dbReference>
<evidence type="ECO:0000313" key="4">
    <source>
        <dbReference type="EMBL" id="UGS35658.1"/>
    </source>
</evidence>
<name>A0A9E6XWE5_9ACTN</name>
<dbReference type="GO" id="GO:0016491">
    <property type="term" value="F:oxidoreductase activity"/>
    <property type="evidence" value="ECO:0007669"/>
    <property type="project" value="UniProtKB-KW"/>
</dbReference>
<dbReference type="EMBL" id="CP087164">
    <property type="protein sequence ID" value="UGS35658.1"/>
    <property type="molecule type" value="Genomic_DNA"/>
</dbReference>
<keyword evidence="2 4" id="KW-0560">Oxidoreductase</keyword>
<evidence type="ECO:0000256" key="1">
    <source>
        <dbReference type="ARBA" id="ARBA00006484"/>
    </source>
</evidence>
<dbReference type="PRINTS" id="PR00080">
    <property type="entry name" value="SDRFAMILY"/>
</dbReference>
<gene>
    <name evidence="4" type="ORF">DSM104329_02053</name>
</gene>
<accession>A0A9E6XWE5</accession>
<dbReference type="SMART" id="SM00822">
    <property type="entry name" value="PKS_KR"/>
    <property type="match status" value="1"/>
</dbReference>
<dbReference type="AlphaFoldDB" id="A0A9E6XWE5"/>
<dbReference type="PANTHER" id="PTHR42879">
    <property type="entry name" value="3-OXOACYL-(ACYL-CARRIER-PROTEIN) REDUCTASE"/>
    <property type="match status" value="1"/>
</dbReference>
<proteinExistence type="inferred from homology"/>
<comment type="similarity">
    <text evidence="1">Belongs to the short-chain dehydrogenases/reductases (SDR) family.</text>
</comment>
<dbReference type="Proteomes" id="UP001162834">
    <property type="component" value="Chromosome"/>
</dbReference>
<dbReference type="PANTHER" id="PTHR42879:SF2">
    <property type="entry name" value="3-OXOACYL-[ACYL-CARRIER-PROTEIN] REDUCTASE FABG"/>
    <property type="match status" value="1"/>
</dbReference>
<reference evidence="4" key="1">
    <citation type="journal article" date="2022" name="Int. J. Syst. Evol. Microbiol.">
        <title>Pseudomonas aegrilactucae sp. nov. and Pseudomonas morbosilactucae sp. nov., pathogens causing bacterial rot of lettuce in Japan.</title>
        <authorList>
            <person name="Sawada H."/>
            <person name="Fujikawa T."/>
            <person name="Satou M."/>
        </authorList>
    </citation>
    <scope>NUCLEOTIDE SEQUENCE</scope>
    <source>
        <strain evidence="4">0166_1</strain>
    </source>
</reference>
<evidence type="ECO:0000313" key="5">
    <source>
        <dbReference type="Proteomes" id="UP001162834"/>
    </source>
</evidence>
<dbReference type="InterPro" id="IPR050259">
    <property type="entry name" value="SDR"/>
</dbReference>
<dbReference type="FunFam" id="3.40.50.720:FF:000084">
    <property type="entry name" value="Short-chain dehydrogenase reductase"/>
    <property type="match status" value="1"/>
</dbReference>
<dbReference type="Gene3D" id="3.40.50.720">
    <property type="entry name" value="NAD(P)-binding Rossmann-like Domain"/>
    <property type="match status" value="1"/>
</dbReference>
<dbReference type="InterPro" id="IPR002347">
    <property type="entry name" value="SDR_fam"/>
</dbReference>
<dbReference type="InterPro" id="IPR036291">
    <property type="entry name" value="NAD(P)-bd_dom_sf"/>
</dbReference>
<feature type="domain" description="Ketoreductase" evidence="3">
    <location>
        <begin position="11"/>
        <end position="203"/>
    </location>
</feature>
<evidence type="ECO:0000259" key="3">
    <source>
        <dbReference type="SMART" id="SM00822"/>
    </source>
</evidence>
<dbReference type="Pfam" id="PF13561">
    <property type="entry name" value="adh_short_C2"/>
    <property type="match status" value="1"/>
</dbReference>
<dbReference type="KEGG" id="sbae:DSM104329_02053"/>